<keyword evidence="3 11" id="KW-1134">Transmembrane beta strand</keyword>
<dbReference type="PANTHER" id="PTHR32552:SF81">
    <property type="entry name" value="TONB-DEPENDENT OUTER MEMBRANE RECEPTOR"/>
    <property type="match status" value="1"/>
</dbReference>
<dbReference type="STRING" id="1166337.SAMN05192580_3397"/>
<evidence type="ECO:0000256" key="7">
    <source>
        <dbReference type="ARBA" id="ARBA00023065"/>
    </source>
</evidence>
<evidence type="ECO:0000259" key="16">
    <source>
        <dbReference type="Pfam" id="PF07715"/>
    </source>
</evidence>
<evidence type="ECO:0000256" key="12">
    <source>
        <dbReference type="RuleBase" id="RU003357"/>
    </source>
</evidence>
<dbReference type="Gene3D" id="2.40.170.20">
    <property type="entry name" value="TonB-dependent receptor, beta-barrel domain"/>
    <property type="match status" value="2"/>
</dbReference>
<dbReference type="SUPFAM" id="SSF56935">
    <property type="entry name" value="Porins"/>
    <property type="match status" value="1"/>
</dbReference>
<evidence type="ECO:0000313" key="17">
    <source>
        <dbReference type="EMBL" id="SFS10300.1"/>
    </source>
</evidence>
<dbReference type="GO" id="GO:0009279">
    <property type="term" value="C:cell outer membrane"/>
    <property type="evidence" value="ECO:0007669"/>
    <property type="project" value="UniProtKB-SubCell"/>
</dbReference>
<keyword evidence="17" id="KW-0675">Receptor</keyword>
<dbReference type="Proteomes" id="UP000198824">
    <property type="component" value="Unassembled WGS sequence"/>
</dbReference>
<evidence type="ECO:0000256" key="8">
    <source>
        <dbReference type="ARBA" id="ARBA00023077"/>
    </source>
</evidence>
<keyword evidence="10 11" id="KW-0998">Cell outer membrane</keyword>
<dbReference type="GO" id="GO:0006826">
    <property type="term" value="P:iron ion transport"/>
    <property type="evidence" value="ECO:0007669"/>
    <property type="project" value="UniProtKB-KW"/>
</dbReference>
<evidence type="ECO:0000313" key="18">
    <source>
        <dbReference type="Proteomes" id="UP000198824"/>
    </source>
</evidence>
<accession>A0A1I6M3N9</accession>
<dbReference type="InterPro" id="IPR012910">
    <property type="entry name" value="Plug_dom"/>
</dbReference>
<evidence type="ECO:0000256" key="1">
    <source>
        <dbReference type="ARBA" id="ARBA00004571"/>
    </source>
</evidence>
<keyword evidence="18" id="KW-1185">Reference proteome</keyword>
<keyword evidence="2 11" id="KW-0813">Transport</keyword>
<evidence type="ECO:0000256" key="5">
    <source>
        <dbReference type="ARBA" id="ARBA00022692"/>
    </source>
</evidence>
<dbReference type="InterPro" id="IPR039426">
    <property type="entry name" value="TonB-dep_rcpt-like"/>
</dbReference>
<dbReference type="PANTHER" id="PTHR32552">
    <property type="entry name" value="FERRICHROME IRON RECEPTOR-RELATED"/>
    <property type="match status" value="1"/>
</dbReference>
<name>A0A1I6M3N9_9SPHN</name>
<feature type="compositionally biased region" description="Polar residues" evidence="13">
    <location>
        <begin position="46"/>
        <end position="62"/>
    </location>
</feature>
<keyword evidence="8 12" id="KW-0798">TonB box</keyword>
<keyword evidence="7" id="KW-0406">Ion transport</keyword>
<proteinExistence type="inferred from homology"/>
<evidence type="ECO:0000256" key="13">
    <source>
        <dbReference type="SAM" id="MobiDB-lite"/>
    </source>
</evidence>
<dbReference type="PROSITE" id="PS52016">
    <property type="entry name" value="TONB_DEPENDENT_REC_3"/>
    <property type="match status" value="1"/>
</dbReference>
<feature type="domain" description="TonB-dependent receptor-like beta-barrel" evidence="15">
    <location>
        <begin position="293"/>
        <end position="826"/>
    </location>
</feature>
<keyword evidence="14" id="KW-0732">Signal</keyword>
<keyword evidence="9 11" id="KW-0472">Membrane</keyword>
<evidence type="ECO:0000256" key="4">
    <source>
        <dbReference type="ARBA" id="ARBA00022496"/>
    </source>
</evidence>
<comment type="similarity">
    <text evidence="11 12">Belongs to the TonB-dependent receptor family.</text>
</comment>
<feature type="chain" id="PRO_5011550465" evidence="14">
    <location>
        <begin position="30"/>
        <end position="876"/>
    </location>
</feature>
<evidence type="ECO:0000256" key="14">
    <source>
        <dbReference type="SAM" id="SignalP"/>
    </source>
</evidence>
<evidence type="ECO:0000256" key="3">
    <source>
        <dbReference type="ARBA" id="ARBA00022452"/>
    </source>
</evidence>
<evidence type="ECO:0000259" key="15">
    <source>
        <dbReference type="Pfam" id="PF00593"/>
    </source>
</evidence>
<evidence type="ECO:0000256" key="2">
    <source>
        <dbReference type="ARBA" id="ARBA00022448"/>
    </source>
</evidence>
<keyword evidence="5 11" id="KW-0812">Transmembrane</keyword>
<dbReference type="Pfam" id="PF00593">
    <property type="entry name" value="TonB_dep_Rec_b-barrel"/>
    <property type="match status" value="1"/>
</dbReference>
<dbReference type="InterPro" id="IPR036942">
    <property type="entry name" value="Beta-barrel_TonB_sf"/>
</dbReference>
<feature type="domain" description="TonB-dependent receptor plug" evidence="16">
    <location>
        <begin position="83"/>
        <end position="194"/>
    </location>
</feature>
<sequence>MTYGIASRIRRGRVLMGVSLLAASTALHAQNVEAPPQGASIGGIGSTPTTEAPPSTDGTATPQGEVVQQGDIVVTALKRATSIQQTPISISAVTSDSLARQNITDSNALGRVAPSLVINEGSNGGSRVIIRNLYATGEPLVGLYYDEVPLSGTGGVSNDAGGTLPGLRLFDVERAEVLRGPQGTLYGASSMGGTIRIIFAKPKMDRYEGAVDGQITSTDGAGGKLGYQGNAMINIPIIEEKIAARVVGFYEKGSGNVDNSLLGLKNINKSESYGGRLTVRLKPTEDITLDLLGVYQNRDGARGDWNYTNRQLGGKRYDQQVLIQQPQTDELKLFGATLNWDFGFATLTATGSYSKRLLEYSFDYTNFFSRYQTNGAAQTRGLVPSYTGAATAIPGYARFLSDCTSGYVTGTTCNGAGYQTYVNSLGVQSTFQPQTSETTTEEIRLADDAHALKWTVGFYHSNRKNFTESILERADPVTGLQNYPNAFATPAGFVVGVNTTGLDRTIDDRLEQIAGFAELTYDISDALSVTAGGRYFKYMKDTTAAVLVPSYIAGNARQGEITQSGDENGTLLKFGANYKFNRDFMLYATAAQGYRPGGVNQALGLPSYASTYTSDEVWAYEVGVKTSWFDRKVVVNFDVFQMDWDDMQISASFNNAFGFITNSSSPARIRGAELDTSFYPVDRLALRLSGSYIDAKLRGDQGLPAGITQCPIPFVPGTTGCATVAAGRDGDTIPYSPKWTIQGSADYSTPLANDLQVIYHADLAYRSKSLTTYDLPRYAAAYPNGPGGTPGGEALYTLPGFATVGLRVGLEKDEGRWGIYLFANNVFNKLGLTNLTNGQASATQLSQRYNGALIRPNFAQFAPPRVIGIQATARFR</sequence>
<dbReference type="EMBL" id="FOZG01000003">
    <property type="protein sequence ID" value="SFS10300.1"/>
    <property type="molecule type" value="Genomic_DNA"/>
</dbReference>
<feature type="region of interest" description="Disordered" evidence="13">
    <location>
        <begin position="33"/>
        <end position="63"/>
    </location>
</feature>
<keyword evidence="4" id="KW-0410">Iron transport</keyword>
<evidence type="ECO:0000256" key="6">
    <source>
        <dbReference type="ARBA" id="ARBA00023004"/>
    </source>
</evidence>
<dbReference type="InterPro" id="IPR000531">
    <property type="entry name" value="Beta-barrel_TonB"/>
</dbReference>
<reference evidence="17 18" key="1">
    <citation type="submission" date="2016-10" db="EMBL/GenBank/DDBJ databases">
        <authorList>
            <person name="de Groot N.N."/>
        </authorList>
    </citation>
    <scope>NUCLEOTIDE SEQUENCE [LARGE SCALE GENOMIC DNA]</scope>
    <source>
        <strain evidence="17 18">S5-249</strain>
    </source>
</reference>
<evidence type="ECO:0000256" key="10">
    <source>
        <dbReference type="ARBA" id="ARBA00023237"/>
    </source>
</evidence>
<keyword evidence="6" id="KW-0408">Iron</keyword>
<dbReference type="Pfam" id="PF07715">
    <property type="entry name" value="Plug"/>
    <property type="match status" value="1"/>
</dbReference>
<dbReference type="AlphaFoldDB" id="A0A1I6M3N9"/>
<gene>
    <name evidence="17" type="ORF">SAMN05192580_3397</name>
</gene>
<evidence type="ECO:0000256" key="9">
    <source>
        <dbReference type="ARBA" id="ARBA00023136"/>
    </source>
</evidence>
<comment type="subcellular location">
    <subcellularLocation>
        <location evidence="1 11">Cell outer membrane</location>
        <topology evidence="1 11">Multi-pass membrane protein</topology>
    </subcellularLocation>
</comment>
<organism evidence="17 18">
    <name type="scientific">Sphingomonas jatrophae</name>
    <dbReference type="NCBI Taxonomy" id="1166337"/>
    <lineage>
        <taxon>Bacteria</taxon>
        <taxon>Pseudomonadati</taxon>
        <taxon>Pseudomonadota</taxon>
        <taxon>Alphaproteobacteria</taxon>
        <taxon>Sphingomonadales</taxon>
        <taxon>Sphingomonadaceae</taxon>
        <taxon>Sphingomonas</taxon>
    </lineage>
</organism>
<dbReference type="OrthoDB" id="9760333at2"/>
<evidence type="ECO:0000256" key="11">
    <source>
        <dbReference type="PROSITE-ProRule" id="PRU01360"/>
    </source>
</evidence>
<protein>
    <submittedName>
        <fullName evidence="17">Outer membrane receptor proteins, mostly Fe transport</fullName>
    </submittedName>
</protein>
<feature type="signal peptide" evidence="14">
    <location>
        <begin position="1"/>
        <end position="29"/>
    </location>
</feature>